<reference evidence="2 3" key="1">
    <citation type="submission" date="2017-09" db="EMBL/GenBank/DDBJ databases">
        <authorList>
            <person name="Ehlers B."/>
            <person name="Leendertz F.H."/>
        </authorList>
    </citation>
    <scope>NUCLEOTIDE SEQUENCE [LARGE SCALE GENOMIC DNA]</scope>
    <source>
        <strain evidence="2 3">CGMCC 4.6857</strain>
    </source>
</reference>
<accession>A0A285K1S0</accession>
<name>A0A285K1S0_9ACTN</name>
<evidence type="ECO:0000313" key="2">
    <source>
        <dbReference type="EMBL" id="SNY66524.1"/>
    </source>
</evidence>
<keyword evidence="3" id="KW-1185">Reference proteome</keyword>
<dbReference type="Proteomes" id="UP000219612">
    <property type="component" value="Unassembled WGS sequence"/>
</dbReference>
<protein>
    <submittedName>
        <fullName evidence="2">Uncharacterized protein</fullName>
    </submittedName>
</protein>
<gene>
    <name evidence="2" type="ORF">SAMN05421748_13058</name>
</gene>
<feature type="compositionally biased region" description="Low complexity" evidence="1">
    <location>
        <begin position="83"/>
        <end position="118"/>
    </location>
</feature>
<evidence type="ECO:0000256" key="1">
    <source>
        <dbReference type="SAM" id="MobiDB-lite"/>
    </source>
</evidence>
<organism evidence="2 3">
    <name type="scientific">Paractinoplanes atraurantiacus</name>
    <dbReference type="NCBI Taxonomy" id="1036182"/>
    <lineage>
        <taxon>Bacteria</taxon>
        <taxon>Bacillati</taxon>
        <taxon>Actinomycetota</taxon>
        <taxon>Actinomycetes</taxon>
        <taxon>Micromonosporales</taxon>
        <taxon>Micromonosporaceae</taxon>
        <taxon>Paractinoplanes</taxon>
    </lineage>
</organism>
<sequence>MNDDFLRSELRNALSEHTPDRTAMLNRMAANRAATPSPRGRRLRLAGAAAAVTTVLGLGGVAQWALAGEHEPAPPAAPPPATAPAITSPTPRPSKSSPTPTPSRTSSPSTSPPAATTTEVRGHPGDTQVEKGTLWSDGSVVADGRSRVTLKAKTALTSLDLILRIEPATGLTTGKVNSPDPRVNATLTRDGNALLYRFTLAKGQTLPSGTYVFTATYKGDITDRDAAQDTYEAFADTTVDDENKRLHIYGNYFPTD</sequence>
<feature type="compositionally biased region" description="Pro residues" evidence="1">
    <location>
        <begin position="73"/>
        <end position="82"/>
    </location>
</feature>
<dbReference type="AlphaFoldDB" id="A0A285K1S0"/>
<evidence type="ECO:0000313" key="3">
    <source>
        <dbReference type="Proteomes" id="UP000219612"/>
    </source>
</evidence>
<dbReference type="OrthoDB" id="4147502at2"/>
<feature type="region of interest" description="Disordered" evidence="1">
    <location>
        <begin position="70"/>
        <end position="135"/>
    </location>
</feature>
<dbReference type="RefSeq" id="WP_097327560.1">
    <property type="nucleotide sequence ID" value="NZ_OBDY01000030.1"/>
</dbReference>
<proteinExistence type="predicted"/>
<dbReference type="EMBL" id="OBDY01000030">
    <property type="protein sequence ID" value="SNY66524.1"/>
    <property type="molecule type" value="Genomic_DNA"/>
</dbReference>